<keyword evidence="2" id="KW-1185">Reference proteome</keyword>
<dbReference type="AlphaFoldDB" id="A0A8S4F2Y2"/>
<dbReference type="EMBL" id="CAJHNJ030000028">
    <property type="protein sequence ID" value="CAG9122990.1"/>
    <property type="molecule type" value="Genomic_DNA"/>
</dbReference>
<accession>A0A8S4F2Y2</accession>
<dbReference type="Proteomes" id="UP000653454">
    <property type="component" value="Unassembled WGS sequence"/>
</dbReference>
<comment type="caution">
    <text evidence="1">The sequence shown here is derived from an EMBL/GenBank/DDBJ whole genome shotgun (WGS) entry which is preliminary data.</text>
</comment>
<evidence type="ECO:0000313" key="2">
    <source>
        <dbReference type="Proteomes" id="UP000653454"/>
    </source>
</evidence>
<name>A0A8S4F2Y2_PLUXY</name>
<organism evidence="1 2">
    <name type="scientific">Plutella xylostella</name>
    <name type="common">Diamondback moth</name>
    <name type="synonym">Plutella maculipennis</name>
    <dbReference type="NCBI Taxonomy" id="51655"/>
    <lineage>
        <taxon>Eukaryota</taxon>
        <taxon>Metazoa</taxon>
        <taxon>Ecdysozoa</taxon>
        <taxon>Arthropoda</taxon>
        <taxon>Hexapoda</taxon>
        <taxon>Insecta</taxon>
        <taxon>Pterygota</taxon>
        <taxon>Neoptera</taxon>
        <taxon>Endopterygota</taxon>
        <taxon>Lepidoptera</taxon>
        <taxon>Glossata</taxon>
        <taxon>Ditrysia</taxon>
        <taxon>Yponomeutoidea</taxon>
        <taxon>Plutellidae</taxon>
        <taxon>Plutella</taxon>
    </lineage>
</organism>
<sequence length="48" mass="5793">MLQKPLLRSFKLETYNIKQNRNHKITFQFTTLRNQTYKSHNKPLGITT</sequence>
<reference evidence="1" key="1">
    <citation type="submission" date="2020-11" db="EMBL/GenBank/DDBJ databases">
        <authorList>
            <person name="Whiteford S."/>
        </authorList>
    </citation>
    <scope>NUCLEOTIDE SEQUENCE</scope>
</reference>
<gene>
    <name evidence="1" type="ORF">PLXY2_LOCUS7798</name>
</gene>
<proteinExistence type="predicted"/>
<protein>
    <submittedName>
        <fullName evidence="1">(diamondback moth) hypothetical protein</fullName>
    </submittedName>
</protein>
<evidence type="ECO:0000313" key="1">
    <source>
        <dbReference type="EMBL" id="CAG9122990.1"/>
    </source>
</evidence>